<dbReference type="SUPFAM" id="SSF56059">
    <property type="entry name" value="Glutathione synthetase ATP-binding domain-like"/>
    <property type="match status" value="1"/>
</dbReference>
<comment type="caution">
    <text evidence="1">The sequence shown here is derived from an EMBL/GenBank/DDBJ whole genome shotgun (WGS) entry which is preliminary data.</text>
</comment>
<dbReference type="eggNOG" id="COG0189">
    <property type="taxonomic scope" value="Bacteria"/>
</dbReference>
<protein>
    <recommendedName>
        <fullName evidence="3">ATP-grasp domain-containing protein</fullName>
    </recommendedName>
</protein>
<dbReference type="Gene3D" id="3.30.470.20">
    <property type="entry name" value="ATP-grasp fold, B domain"/>
    <property type="match status" value="1"/>
</dbReference>
<dbReference type="STRING" id="1423807.FD16_GL000390"/>
<gene>
    <name evidence="1" type="ORF">FD16_GL000390</name>
</gene>
<proteinExistence type="predicted"/>
<evidence type="ECO:0000313" key="1">
    <source>
        <dbReference type="EMBL" id="KRM12021.1"/>
    </source>
</evidence>
<sequence>MEVAIIRGQYQVTHPDVYLRNLVIVARAHGINAYLCTFDDFNFEKNKVDGSFFDNGEWINREFSFPSVIDNILVNKNNAEILNKLSKYTLVMNHRIGSKSSMYPFLKNDPAFKPYFIPTVNVTSKQQILEMLNEYGSVIIKPGNGRLARGIVKIYKEDEGFKTSTVIDNSEQDNHLDNTQFDSFLNNLSLSSYVCQPLIDTTTDDGNPFHVRMLVRKNEMGRFELVKSYVEIGVLNKVVSNMHVGGGLVWLDTLIDGLYPEKPQKLLHELNEMSTTLPQAFQDHYSYSISALGIDVAIDKDGHPWVMEVNAGPGHEYVKLEDLELRVRTYVYLCRQAKDAKSFSNSTSYETAADIKRYL</sequence>
<dbReference type="Pfam" id="PF14398">
    <property type="entry name" value="ATPgrasp_YheCD"/>
    <property type="match status" value="1"/>
</dbReference>
<dbReference type="AlphaFoldDB" id="A0A0R1W380"/>
<accession>A0A0R1W380</accession>
<reference evidence="1 2" key="1">
    <citation type="journal article" date="2015" name="Genome Announc.">
        <title>Expanding the biotechnology potential of lactobacilli through comparative genomics of 213 strains and associated genera.</title>
        <authorList>
            <person name="Sun Z."/>
            <person name="Harris H.M."/>
            <person name="McCann A."/>
            <person name="Guo C."/>
            <person name="Argimon S."/>
            <person name="Zhang W."/>
            <person name="Yang X."/>
            <person name="Jeffery I.B."/>
            <person name="Cooney J.C."/>
            <person name="Kagawa T.F."/>
            <person name="Liu W."/>
            <person name="Song Y."/>
            <person name="Salvetti E."/>
            <person name="Wrobel A."/>
            <person name="Rasinkangas P."/>
            <person name="Parkhill J."/>
            <person name="Rea M.C."/>
            <person name="O'Sullivan O."/>
            <person name="Ritari J."/>
            <person name="Douillard F.P."/>
            <person name="Paul Ross R."/>
            <person name="Yang R."/>
            <person name="Briner A.E."/>
            <person name="Felis G.E."/>
            <person name="de Vos W.M."/>
            <person name="Barrangou R."/>
            <person name="Klaenhammer T.R."/>
            <person name="Caufield P.W."/>
            <person name="Cui Y."/>
            <person name="Zhang H."/>
            <person name="O'Toole P.W."/>
        </authorList>
    </citation>
    <scope>NUCLEOTIDE SEQUENCE [LARGE SCALE GENOMIC DNA]</scope>
    <source>
        <strain evidence="1 2">DSM 5007</strain>
    </source>
</reference>
<dbReference type="PATRIC" id="fig|1423807.3.peg.396"/>
<keyword evidence="2" id="KW-1185">Reference proteome</keyword>
<dbReference type="EMBL" id="AZGF01000012">
    <property type="protein sequence ID" value="KRM12021.1"/>
    <property type="molecule type" value="Genomic_DNA"/>
</dbReference>
<evidence type="ECO:0008006" key="3">
    <source>
        <dbReference type="Google" id="ProtNLM"/>
    </source>
</evidence>
<evidence type="ECO:0000313" key="2">
    <source>
        <dbReference type="Proteomes" id="UP000051820"/>
    </source>
</evidence>
<name>A0A0R1W380_9LACO</name>
<dbReference type="Proteomes" id="UP000051820">
    <property type="component" value="Unassembled WGS sequence"/>
</dbReference>
<dbReference type="RefSeq" id="WP_010621187.1">
    <property type="nucleotide sequence ID" value="NZ_AZGF01000012.1"/>
</dbReference>
<organism evidence="1 2">
    <name type="scientific">Paucilactobacillus suebicus DSM 5007 = KCTC 3549</name>
    <dbReference type="NCBI Taxonomy" id="1423807"/>
    <lineage>
        <taxon>Bacteria</taxon>
        <taxon>Bacillati</taxon>
        <taxon>Bacillota</taxon>
        <taxon>Bacilli</taxon>
        <taxon>Lactobacillales</taxon>
        <taxon>Lactobacillaceae</taxon>
        <taxon>Paucilactobacillus</taxon>
    </lineage>
</organism>
<dbReference type="InterPro" id="IPR026838">
    <property type="entry name" value="YheC/D"/>
</dbReference>